<feature type="region of interest" description="Disordered" evidence="1">
    <location>
        <begin position="1"/>
        <end position="26"/>
    </location>
</feature>
<feature type="compositionally biased region" description="Basic and acidic residues" evidence="1">
    <location>
        <begin position="2485"/>
        <end position="2495"/>
    </location>
</feature>
<dbReference type="InterPro" id="IPR016024">
    <property type="entry name" value="ARM-type_fold"/>
</dbReference>
<feature type="domain" description="U3 small nucleolar RNA-associated protein 20" evidence="3">
    <location>
        <begin position="1617"/>
        <end position="1835"/>
    </location>
</feature>
<evidence type="ECO:0000256" key="1">
    <source>
        <dbReference type="SAM" id="MobiDB-lite"/>
    </source>
</evidence>
<proteinExistence type="predicted"/>
<evidence type="ECO:0000313" key="6">
    <source>
        <dbReference type="Proteomes" id="UP000803884"/>
    </source>
</evidence>
<dbReference type="EMBL" id="JAAQHG020000032">
    <property type="protein sequence ID" value="KAL1583771.1"/>
    <property type="molecule type" value="Genomic_DNA"/>
</dbReference>
<sequence length="2523" mass="281369">MAISKGKVAKPSAVVKPKKDTKRTTVTTKNHRFQPFSQRIANLRIDPIRRKRNQVDSEALSNESDTYFGRSLTEWRDLNLSETFGNFAKEVAPLCDNLPSVLYNEEKIMDLLVEYIAKADGLAMEALLSLLSRFAHDMDTRFEKHFARAVSTVASVASKHPDPAVVEWSFTCLAWLFKYLSRLLTPDLRPVYDLMSVYMGKEPQKPFIVRFAAESMSFLVRKAATVYDRDQEPLDRILGHILEDCTASESARSANLHRQGVMTLLTEAVKGIQHGIHTSGLAVIKSLMRNVRKTFNDTSMEIVAGSLTSIIHYTTPETFQPVAKLVVSELEVTEEDVNESMASFTGRTIFTIVSVRKAARIQEWSGIVKIVSTLVKAGTKQPLLSPTTKHSVLSALAVVMQSATVEAVLPALGLLDLIRQPEWIPHFLQFCDLFARLGDERYQQFVVPHLQKFIVASWKHDPTALLQQLPRLAASGSDSKMQCPKEMQKYMLEQLEAMDPSKSDVDVSSIASANLVLQTIRLVKLETQNQERLRTILARLVKSGLDASETSANELLTDFSLGNALSAAVNVSSPVAAFWPSLCSSSAHAFGLAPFWSSMRKLIKSKEELDVTGPHMDVLLDSLVRSLALPSHHLRSESLDILEAIYKRRGQETPEVLSIAILLESTPLNIETSRSVSMNIRRLAAAFKNIESDITLKKAIPTFCFGLLHVRLAQAWTDAIEALASMCNDQSGEETIVALIQTWLKGQKDKRDQDGPQPQPISLESEAAHVASDFECSNLAKVSSISDQVFNEPYGGYAQPEHAFRLEHQRLSTNTESSRTQALKVLDRSPHLAEKRSRLLVPILLQWAGASDEEEQSSDTERWARKDQKAMLAVVAKFNNPRVLYKASEVHDALLNLCANGDVEIQTSALKAILAWKEPALKRNQERLMNFLDDARFREELSVFLQGEGDDALKPADQAAVMPVLLRLLYGRAVGGAKDNQNARRKAIFVALSQYDTKVLADFIDIAVAKTRTEDGVVSAANLTMPLRQQVGMLNMVNDMLETLGSNLEPYAIKLADTALLCTVSAAKRLDNQEKETVEDASLNKAIRQTGLQCLVKVFADTEDLDLSSQGKAIVSELVSPRLDNFASENLQGISAMLRLFAAWSKSTSYTAHLFEDRRILTGLAELLEHSGAQNQVKIYILRDILDRLVSNAAITDSFQPYVSAFVASISSILSQQQPASDVLSVCVKSTIQLAERITDPKQAEEIIQVCANLLRQPGNFVHPSVKAGLVRTMMPLLDTMGTAAPPKTVYQSISGLFSRLRDLESRKLFSTALVKLCKGDGALAESADICEEINALDPTRLNEPDHDRKEQGFARIYENAEKFSNDQWLPLMHNCMLFIRDEDDTVNRASATRALELLIVASGKSGNLDLIKSDLFPAIQRGMKEPSELVRAEYLRLLGRVVEHCTEWTEVTDMAALGVDGDEEASFFTNVLHIQQHRRLRALRRLTEEPKLKSHNVSRIFLPLLEQFIFDQAEGDAGRTLSDQTVVTIGSLAKNLKWSDYRSVMKRYFGELKKNPDQEKVVLRLISALVDGLTARMNNQQETAMNTDEQEASRTNRQRVIMEEFLPPLSEYLHRKDESTVDRRVTVAVSIVKLLLLLPENEFVGRLAPTLTDISHILKSRDLEAREQTRRTFSTILRLVGPTYLNFMLKELRSALQRGYQLHVLSFTVHYLLVTNADQFQPGDLDSCLPDMMAVVMDDIFGVTGQEKEAEEYTTSMKEIKSSKSYDTTEILARSASITHLGQLMLPIRAMLSERLDNKMVKKIDDLLVRVRKGVDQNPAADSRDMLIFCHEMVRQVYAQEAKPAAQAAEEDYRVSRYLIASEQKANRKGATTSYLFKLSSFALNLVRKVVRRHEDLQTPANMAGYLPIVGDAIVGGQEEVKIAAAKLVTTIIRVPLPAIEANAPVYLKEAVGMIKASPSTTTDAAKAGLDLVTAILREKRSVKVKEHDIAILLKTLKQDLDEPDRQGILFRFLRAVVGRKIVITEVYEVMDEVARMMITNPDASVRQSARSAYLQFVLDYPQGKDRWTKQTGFLIKNLDYEHVAGRHSVMEVLHGLLGKVGEETLQPLLLTFFVGLVPRLGSDTDKSCRDMAGVLIGRVFESADEDREKTLRETIKKWMGADKKIAIRKAALQCWAIFVRSSKPTDKFADGLLDELDTILATEIDVESVGERLHLVAALGLLTAICEMHPERAFAKKRSTLWASVQQRSTVPAFDAQEVAAKLQGMLFNDAASTSSKTESGLASLPLRASGGLELGVKELKSACAVNLRVLRTSSADATEAVNYTVRNLVFLGRAFSANGMQWKERSTEEDAEEDDVEEEDKKDGQDTTAIGYLLSRLSAIVRRENTPVFTRTAALQSQTALLNHLSAPLPNIATLIRPLYNLTDPSIVQPPGEAYVALSNLARETLDLIQKKLGSEAFVAEMGKAKKASMEKRDERRRKRRIEAVSEPEKWAKEKKKKFDAKKARMKEKGAEERGKRRGW</sequence>
<dbReference type="InterPro" id="IPR046523">
    <property type="entry name" value="UTP20_dom"/>
</dbReference>
<dbReference type="GO" id="GO:0030686">
    <property type="term" value="C:90S preribosome"/>
    <property type="evidence" value="ECO:0007669"/>
    <property type="project" value="TreeGrafter"/>
</dbReference>
<gene>
    <name evidence="5" type="ORF">WHR41_07463</name>
</gene>
<feature type="domain" description="U3 small nucleolar RNA-associated protein 20 C-terminal" evidence="4">
    <location>
        <begin position="2439"/>
        <end position="2512"/>
    </location>
</feature>
<feature type="region of interest" description="Disordered" evidence="1">
    <location>
        <begin position="2468"/>
        <end position="2523"/>
    </location>
</feature>
<dbReference type="InterPro" id="IPR057525">
    <property type="entry name" value="UTP20_C"/>
</dbReference>
<dbReference type="RefSeq" id="XP_069226877.1">
    <property type="nucleotide sequence ID" value="XM_069376068.1"/>
</dbReference>
<dbReference type="PANTHER" id="PTHR17695">
    <property type="entry name" value="SMALL SUBUNIT PROCESSOME COMPONENT 20 HOMOLOG"/>
    <property type="match status" value="1"/>
</dbReference>
<dbReference type="GeneID" id="96008906"/>
<reference evidence="5 6" key="1">
    <citation type="journal article" date="2020" name="Microbiol. Resour. Announc.">
        <title>Draft Genome Sequence of a Cladosporium Species Isolated from the Mesophotic Ascidian Didemnum maculosum.</title>
        <authorList>
            <person name="Gioti A."/>
            <person name="Siaperas R."/>
            <person name="Nikolaivits E."/>
            <person name="Le Goff G."/>
            <person name="Ouazzani J."/>
            <person name="Kotoulas G."/>
            <person name="Topakas E."/>
        </authorList>
    </citation>
    <scope>NUCLEOTIDE SEQUENCE [LARGE SCALE GENOMIC DNA]</scope>
    <source>
        <strain evidence="5 6">TM138-S3</strain>
    </source>
</reference>
<keyword evidence="6" id="KW-1185">Reference proteome</keyword>
<feature type="compositionally biased region" description="Basic and acidic residues" evidence="1">
    <location>
        <begin position="2504"/>
        <end position="2523"/>
    </location>
</feature>
<dbReference type="GO" id="GO:0032040">
    <property type="term" value="C:small-subunit processome"/>
    <property type="evidence" value="ECO:0007669"/>
    <property type="project" value="TreeGrafter"/>
</dbReference>
<dbReference type="PANTHER" id="PTHR17695:SF11">
    <property type="entry name" value="SMALL SUBUNIT PROCESSOME COMPONENT 20 HOMOLOG"/>
    <property type="match status" value="1"/>
</dbReference>
<dbReference type="Proteomes" id="UP000803884">
    <property type="component" value="Unassembled WGS sequence"/>
</dbReference>
<feature type="compositionally biased region" description="Acidic residues" evidence="1">
    <location>
        <begin position="2352"/>
        <end position="2361"/>
    </location>
</feature>
<dbReference type="Gene3D" id="1.25.10.10">
    <property type="entry name" value="Leucine-rich Repeat Variant"/>
    <property type="match status" value="2"/>
</dbReference>
<dbReference type="InterPro" id="IPR011430">
    <property type="entry name" value="UTP20_N"/>
</dbReference>
<dbReference type="InterPro" id="IPR052575">
    <property type="entry name" value="SSU_processome_comp_20"/>
</dbReference>
<comment type="caution">
    <text evidence="5">The sequence shown here is derived from an EMBL/GenBank/DDBJ whole genome shotgun (WGS) entry which is preliminary data.</text>
</comment>
<dbReference type="Pfam" id="PF20416">
    <property type="entry name" value="UTP20"/>
    <property type="match status" value="1"/>
</dbReference>
<evidence type="ECO:0000259" key="4">
    <source>
        <dbReference type="Pfam" id="PF23099"/>
    </source>
</evidence>
<feature type="region of interest" description="Disordered" evidence="1">
    <location>
        <begin position="2344"/>
        <end position="2368"/>
    </location>
</feature>
<name>A0AB34KIB7_9PEZI</name>
<protein>
    <submittedName>
        <fullName evidence="5">Uncharacterized protein</fullName>
    </submittedName>
</protein>
<evidence type="ECO:0000313" key="5">
    <source>
        <dbReference type="EMBL" id="KAL1583771.1"/>
    </source>
</evidence>
<accession>A0AB34KIB7</accession>
<dbReference type="Pfam" id="PF23099">
    <property type="entry name" value="UTP20_C"/>
    <property type="match status" value="1"/>
</dbReference>
<feature type="compositionally biased region" description="Low complexity" evidence="1">
    <location>
        <begin position="1"/>
        <end position="15"/>
    </location>
</feature>
<evidence type="ECO:0000259" key="3">
    <source>
        <dbReference type="Pfam" id="PF20416"/>
    </source>
</evidence>
<organism evidence="5 6">
    <name type="scientific">Cladosporium halotolerans</name>
    <dbReference type="NCBI Taxonomy" id="1052096"/>
    <lineage>
        <taxon>Eukaryota</taxon>
        <taxon>Fungi</taxon>
        <taxon>Dikarya</taxon>
        <taxon>Ascomycota</taxon>
        <taxon>Pezizomycotina</taxon>
        <taxon>Dothideomycetes</taxon>
        <taxon>Dothideomycetidae</taxon>
        <taxon>Cladosporiales</taxon>
        <taxon>Cladosporiaceae</taxon>
        <taxon>Cladosporium</taxon>
    </lineage>
</organism>
<evidence type="ECO:0000259" key="2">
    <source>
        <dbReference type="Pfam" id="PF07539"/>
    </source>
</evidence>
<dbReference type="Pfam" id="PF07539">
    <property type="entry name" value="UTP20_N"/>
    <property type="match status" value="1"/>
</dbReference>
<dbReference type="InterPro" id="IPR011989">
    <property type="entry name" value="ARM-like"/>
</dbReference>
<feature type="domain" description="U3 small nucleolar RNA-associated protein 20 N-terminal" evidence="2">
    <location>
        <begin position="862"/>
        <end position="1427"/>
    </location>
</feature>
<dbReference type="SUPFAM" id="SSF48371">
    <property type="entry name" value="ARM repeat"/>
    <property type="match status" value="3"/>
</dbReference>